<dbReference type="Proteomes" id="UP000199459">
    <property type="component" value="Unassembled WGS sequence"/>
</dbReference>
<dbReference type="OrthoDB" id="5768428at2"/>
<dbReference type="AlphaFoldDB" id="A0A1H8C8F2"/>
<evidence type="ECO:0008006" key="4">
    <source>
        <dbReference type="Google" id="ProtNLM"/>
    </source>
</evidence>
<proteinExistence type="predicted"/>
<evidence type="ECO:0000256" key="1">
    <source>
        <dbReference type="SAM" id="Phobius"/>
    </source>
</evidence>
<protein>
    <recommendedName>
        <fullName evidence="4">TM2 domain-containing membrane protein YozV</fullName>
    </recommendedName>
</protein>
<keyword evidence="1" id="KW-0812">Transmembrane</keyword>
<evidence type="ECO:0000313" key="3">
    <source>
        <dbReference type="Proteomes" id="UP000199459"/>
    </source>
</evidence>
<dbReference type="EMBL" id="FOCP01000004">
    <property type="protein sequence ID" value="SEM91363.1"/>
    <property type="molecule type" value="Genomic_DNA"/>
</dbReference>
<keyword evidence="1" id="KW-1133">Transmembrane helix</keyword>
<dbReference type="RefSeq" id="WP_090628335.1">
    <property type="nucleotide sequence ID" value="NZ_FOCP01000004.1"/>
</dbReference>
<gene>
    <name evidence="2" type="ORF">SAMN05216325_10469</name>
</gene>
<organism evidence="2 3">
    <name type="scientific">Nitrosomonas marina</name>
    <dbReference type="NCBI Taxonomy" id="917"/>
    <lineage>
        <taxon>Bacteria</taxon>
        <taxon>Pseudomonadati</taxon>
        <taxon>Pseudomonadota</taxon>
        <taxon>Betaproteobacteria</taxon>
        <taxon>Nitrosomonadales</taxon>
        <taxon>Nitrosomonadaceae</taxon>
        <taxon>Nitrosomonas</taxon>
    </lineage>
</organism>
<reference evidence="2 3" key="1">
    <citation type="submission" date="2016-10" db="EMBL/GenBank/DDBJ databases">
        <authorList>
            <person name="de Groot N.N."/>
        </authorList>
    </citation>
    <scope>NUCLEOTIDE SEQUENCE [LARGE SCALE GENOMIC DNA]</scope>
    <source>
        <strain evidence="2 3">Nm22</strain>
    </source>
</reference>
<accession>A0A1H8C8F2</accession>
<feature type="transmembrane region" description="Helical" evidence="1">
    <location>
        <begin position="45"/>
        <end position="62"/>
    </location>
</feature>
<dbReference type="STRING" id="917.SAMN05216326_102137"/>
<evidence type="ECO:0000313" key="2">
    <source>
        <dbReference type="EMBL" id="SEM91363.1"/>
    </source>
</evidence>
<name>A0A1H8C8F2_9PROT</name>
<feature type="transmembrane region" description="Helical" evidence="1">
    <location>
        <begin position="74"/>
        <end position="100"/>
    </location>
</feature>
<sequence length="137" mass="15961">MTVKLSEQDVLDEEERLRKCVRDLPDDKRLAFHQQTEKQLKDPDTYATLNYIFIAGLHHFYLGKWIRGLLNISIFVTGIFMLFTPLALIGILIMVLVSVIELYALFRSQVIVQAHNNAVMEKIYRKITKKYTSPRCS</sequence>
<keyword evidence="1" id="KW-0472">Membrane</keyword>